<evidence type="ECO:0000259" key="5">
    <source>
        <dbReference type="PROSITE" id="PS50893"/>
    </source>
</evidence>
<protein>
    <submittedName>
        <fullName evidence="6">Sodium transport system ATP-binding protein</fullName>
    </submittedName>
</protein>
<dbReference type="GO" id="GO:0016887">
    <property type="term" value="F:ATP hydrolysis activity"/>
    <property type="evidence" value="ECO:0007669"/>
    <property type="project" value="InterPro"/>
</dbReference>
<comment type="similarity">
    <text evidence="1">Belongs to the ABC transporter superfamily.</text>
</comment>
<evidence type="ECO:0000256" key="4">
    <source>
        <dbReference type="ARBA" id="ARBA00022840"/>
    </source>
</evidence>
<dbReference type="Gene3D" id="3.40.50.300">
    <property type="entry name" value="P-loop containing nucleotide triphosphate hydrolases"/>
    <property type="match status" value="1"/>
</dbReference>
<keyword evidence="2" id="KW-0813">Transport</keyword>
<dbReference type="AlphaFoldDB" id="A0A841KPT3"/>
<gene>
    <name evidence="6" type="ORF">HNQ80_001865</name>
</gene>
<sequence>MIEVKKLSKIFKDVQGKGMKKSTKEIHAVKEIEFSVKDGEVLGLLGENGAGKTTTLRMLATMLRPTAGTALINGVDIIKAPEQVRNQIGILFGGEVGLYDKLTARENIAYFGALNNMEKHEIDIRIEMLAKKLDMIDYLDRRTGKFSKGMKQKVSIARCIVHDPQVMLFDEPTSGLDVTAARLIHDFIKECRDMGKAVIFSSHTMTEVEKLCDRIAIIHKGSVIVVGTALELKEKYQCETIEDVFIRLVGDGR</sequence>
<evidence type="ECO:0000313" key="7">
    <source>
        <dbReference type="Proteomes" id="UP000579281"/>
    </source>
</evidence>
<dbReference type="InterPro" id="IPR003593">
    <property type="entry name" value="AAA+_ATPase"/>
</dbReference>
<comment type="caution">
    <text evidence="6">The sequence shown here is derived from an EMBL/GenBank/DDBJ whole genome shotgun (WGS) entry which is preliminary data.</text>
</comment>
<keyword evidence="3" id="KW-0547">Nucleotide-binding</keyword>
<dbReference type="PANTHER" id="PTHR42711:SF5">
    <property type="entry name" value="ABC TRANSPORTER ATP-BINDING PROTEIN NATA"/>
    <property type="match status" value="1"/>
</dbReference>
<dbReference type="SMART" id="SM00382">
    <property type="entry name" value="AAA"/>
    <property type="match status" value="1"/>
</dbReference>
<accession>A0A841KPT3</accession>
<feature type="domain" description="ABC transporter" evidence="5">
    <location>
        <begin position="14"/>
        <end position="245"/>
    </location>
</feature>
<dbReference type="InterPro" id="IPR027417">
    <property type="entry name" value="P-loop_NTPase"/>
</dbReference>
<dbReference type="PROSITE" id="PS50893">
    <property type="entry name" value="ABC_TRANSPORTER_2"/>
    <property type="match status" value="1"/>
</dbReference>
<evidence type="ECO:0000313" key="6">
    <source>
        <dbReference type="EMBL" id="MBB6215774.1"/>
    </source>
</evidence>
<dbReference type="GO" id="GO:0005524">
    <property type="term" value="F:ATP binding"/>
    <property type="evidence" value="ECO:0007669"/>
    <property type="project" value="UniProtKB-KW"/>
</dbReference>
<evidence type="ECO:0000256" key="2">
    <source>
        <dbReference type="ARBA" id="ARBA00022448"/>
    </source>
</evidence>
<name>A0A841KPT3_9FIRM</name>
<proteinExistence type="inferred from homology"/>
<dbReference type="PANTHER" id="PTHR42711">
    <property type="entry name" value="ABC TRANSPORTER ATP-BINDING PROTEIN"/>
    <property type="match status" value="1"/>
</dbReference>
<dbReference type="SUPFAM" id="SSF52540">
    <property type="entry name" value="P-loop containing nucleoside triphosphate hydrolases"/>
    <property type="match status" value="1"/>
</dbReference>
<keyword evidence="7" id="KW-1185">Reference proteome</keyword>
<dbReference type="InterPro" id="IPR003439">
    <property type="entry name" value="ABC_transporter-like_ATP-bd"/>
</dbReference>
<dbReference type="PROSITE" id="PS00211">
    <property type="entry name" value="ABC_TRANSPORTER_1"/>
    <property type="match status" value="1"/>
</dbReference>
<dbReference type="InterPro" id="IPR017871">
    <property type="entry name" value="ABC_transporter-like_CS"/>
</dbReference>
<evidence type="ECO:0000256" key="3">
    <source>
        <dbReference type="ARBA" id="ARBA00022741"/>
    </source>
</evidence>
<dbReference type="Proteomes" id="UP000579281">
    <property type="component" value="Unassembled WGS sequence"/>
</dbReference>
<dbReference type="EMBL" id="JACHEN010000010">
    <property type="protein sequence ID" value="MBB6215774.1"/>
    <property type="molecule type" value="Genomic_DNA"/>
</dbReference>
<evidence type="ECO:0000256" key="1">
    <source>
        <dbReference type="ARBA" id="ARBA00005417"/>
    </source>
</evidence>
<keyword evidence="4 6" id="KW-0067">ATP-binding</keyword>
<organism evidence="6 7">
    <name type="scientific">Anaerosolibacter carboniphilus</name>
    <dbReference type="NCBI Taxonomy" id="1417629"/>
    <lineage>
        <taxon>Bacteria</taxon>
        <taxon>Bacillati</taxon>
        <taxon>Bacillota</taxon>
        <taxon>Clostridia</taxon>
        <taxon>Peptostreptococcales</taxon>
        <taxon>Thermotaleaceae</taxon>
        <taxon>Anaerosolibacter</taxon>
    </lineage>
</organism>
<dbReference type="RefSeq" id="WP_330602815.1">
    <property type="nucleotide sequence ID" value="NZ_JACHEN010000010.1"/>
</dbReference>
<dbReference type="Pfam" id="PF00005">
    <property type="entry name" value="ABC_tran"/>
    <property type="match status" value="1"/>
</dbReference>
<dbReference type="InterPro" id="IPR050763">
    <property type="entry name" value="ABC_transporter_ATP-binding"/>
</dbReference>
<reference evidence="6 7" key="1">
    <citation type="submission" date="2020-08" db="EMBL/GenBank/DDBJ databases">
        <title>Genomic Encyclopedia of Type Strains, Phase IV (KMG-IV): sequencing the most valuable type-strain genomes for metagenomic binning, comparative biology and taxonomic classification.</title>
        <authorList>
            <person name="Goeker M."/>
        </authorList>
    </citation>
    <scope>NUCLEOTIDE SEQUENCE [LARGE SCALE GENOMIC DNA]</scope>
    <source>
        <strain evidence="6 7">DSM 103526</strain>
    </source>
</reference>